<dbReference type="RefSeq" id="WP_069576811.1">
    <property type="nucleotide sequence ID" value="NZ_CP059540.1"/>
</dbReference>
<proteinExistence type="predicted"/>
<dbReference type="Proteomes" id="UP000514716">
    <property type="component" value="Chromosome"/>
</dbReference>
<keyword evidence="3" id="KW-1185">Reference proteome</keyword>
<dbReference type="EMBL" id="CP059540">
    <property type="protein sequence ID" value="QMT17236.1"/>
    <property type="molecule type" value="Genomic_DNA"/>
</dbReference>
<name>A0A7D7R047_PLAMR</name>
<gene>
    <name evidence="2" type="ORF">H1Q58_14945</name>
</gene>
<evidence type="ECO:0008006" key="4">
    <source>
        <dbReference type="Google" id="ProtNLM"/>
    </source>
</evidence>
<reference evidence="2 3" key="1">
    <citation type="submission" date="2020-07" db="EMBL/GenBank/DDBJ databases">
        <title>Screening of a cold-adapted Planococcus bacterium producing protease in traditional shrimp paste and protease identification by genome sequencing.</title>
        <authorList>
            <person name="Gao R."/>
            <person name="Leng W."/>
            <person name="Chu Q."/>
            <person name="Wu X."/>
            <person name="Liu H."/>
            <person name="Li X."/>
        </authorList>
    </citation>
    <scope>NUCLEOTIDE SEQUENCE [LARGE SCALE GENOMIC DNA]</scope>
    <source>
        <strain evidence="2 3">XJ11</strain>
    </source>
</reference>
<feature type="transmembrane region" description="Helical" evidence="1">
    <location>
        <begin position="12"/>
        <end position="31"/>
    </location>
</feature>
<evidence type="ECO:0000256" key="1">
    <source>
        <dbReference type="SAM" id="Phobius"/>
    </source>
</evidence>
<accession>A0A7D7R047</accession>
<dbReference type="KEGG" id="pdec:H1Q58_14945"/>
<dbReference type="AlphaFoldDB" id="A0A7D7R047"/>
<sequence>MTEEKKMQYVHLTLCKVAMLLFGLNLVRTLSIHHDQLGFLIGFIGYSLVSIHVRTLEKKWEIPKKYVWISLGIFALIFLPLAYWLAFPR</sequence>
<feature type="transmembrane region" description="Helical" evidence="1">
    <location>
        <begin position="66"/>
        <end position="86"/>
    </location>
</feature>
<organism evidence="2 3">
    <name type="scientific">Planococcus maritimus</name>
    <dbReference type="NCBI Taxonomy" id="192421"/>
    <lineage>
        <taxon>Bacteria</taxon>
        <taxon>Bacillati</taxon>
        <taxon>Bacillota</taxon>
        <taxon>Bacilli</taxon>
        <taxon>Bacillales</taxon>
        <taxon>Caryophanaceae</taxon>
        <taxon>Planococcus</taxon>
    </lineage>
</organism>
<protein>
    <recommendedName>
        <fullName evidence="4">DUF4181 domain-containing protein</fullName>
    </recommendedName>
</protein>
<evidence type="ECO:0000313" key="3">
    <source>
        <dbReference type="Proteomes" id="UP000514716"/>
    </source>
</evidence>
<keyword evidence="1" id="KW-1133">Transmembrane helix</keyword>
<keyword evidence="1" id="KW-0472">Membrane</keyword>
<evidence type="ECO:0000313" key="2">
    <source>
        <dbReference type="EMBL" id="QMT17236.1"/>
    </source>
</evidence>
<keyword evidence="1" id="KW-0812">Transmembrane</keyword>
<feature type="transmembrane region" description="Helical" evidence="1">
    <location>
        <begin position="37"/>
        <end position="54"/>
    </location>
</feature>